<gene>
    <name evidence="1" type="ORF">SLA_6974</name>
</gene>
<dbReference type="InterPro" id="IPR029062">
    <property type="entry name" value="Class_I_gatase-like"/>
</dbReference>
<protein>
    <submittedName>
        <fullName evidence="1">Peptidase C26</fullName>
    </submittedName>
</protein>
<dbReference type="AlphaFoldDB" id="A0A160P9T7"/>
<sequence>MRAGGLPTVLPTLDPEFCDELLENLDGLLLTGGEDIDPAHCTGSVRRPDYTYHPRRDAFELCLARRALDRGLPVLGVCRGSQILWSATGNPLIAHIPDVNHGQVLHRASLTETSRHLVLLTSGSVVAEAYDEAKIEVTSYHHQGLGEQTSGDLRWRVTARAEDGLAEAFEQEDAEAPWAVGVLWHPELPADDWTDPLVSAFVSAAGAS</sequence>
<keyword evidence="2" id="KW-1185">Reference proteome</keyword>
<dbReference type="SUPFAM" id="SSF52317">
    <property type="entry name" value="Class I glutamine amidotransferase-like"/>
    <property type="match status" value="1"/>
</dbReference>
<proteinExistence type="predicted"/>
<dbReference type="GO" id="GO:0033969">
    <property type="term" value="F:gamma-glutamyl-gamma-aminobutyrate hydrolase activity"/>
    <property type="evidence" value="ECO:0007669"/>
    <property type="project" value="TreeGrafter"/>
</dbReference>
<reference evidence="1 2" key="1">
    <citation type="journal article" date="2016" name="Genome Announc.">
        <title>Complete Genome Sequence of Thiostrepton-Producing Streptomyces laurentii ATCC 31255.</title>
        <authorList>
            <person name="Doi K."/>
            <person name="Fujino Y."/>
            <person name="Nagayoshi Y."/>
            <person name="Ohshima T."/>
            <person name="Ogata S."/>
        </authorList>
    </citation>
    <scope>NUCLEOTIDE SEQUENCE [LARGE SCALE GENOMIC DNA]</scope>
    <source>
        <strain evidence="1 2">ATCC 31255</strain>
    </source>
</reference>
<evidence type="ECO:0000313" key="2">
    <source>
        <dbReference type="Proteomes" id="UP000217676"/>
    </source>
</evidence>
<dbReference type="KEGG" id="slau:SLA_6974"/>
<dbReference type="Gene3D" id="3.40.50.880">
    <property type="match status" value="1"/>
</dbReference>
<dbReference type="InterPro" id="IPR011697">
    <property type="entry name" value="Peptidase_C26"/>
</dbReference>
<dbReference type="GO" id="GO:0005829">
    <property type="term" value="C:cytosol"/>
    <property type="evidence" value="ECO:0007669"/>
    <property type="project" value="TreeGrafter"/>
</dbReference>
<dbReference type="PROSITE" id="PS51273">
    <property type="entry name" value="GATASE_TYPE_1"/>
    <property type="match status" value="1"/>
</dbReference>
<accession>A0A160P9T7</accession>
<dbReference type="Pfam" id="PF07722">
    <property type="entry name" value="Peptidase_C26"/>
    <property type="match status" value="1"/>
</dbReference>
<evidence type="ECO:0000313" key="1">
    <source>
        <dbReference type="EMBL" id="BAU87840.1"/>
    </source>
</evidence>
<dbReference type="GO" id="GO:0006598">
    <property type="term" value="P:polyamine catabolic process"/>
    <property type="evidence" value="ECO:0007669"/>
    <property type="project" value="TreeGrafter"/>
</dbReference>
<dbReference type="EMBL" id="AP017424">
    <property type="protein sequence ID" value="BAU87840.1"/>
    <property type="molecule type" value="Genomic_DNA"/>
</dbReference>
<dbReference type="InterPro" id="IPR044668">
    <property type="entry name" value="PuuD-like"/>
</dbReference>
<dbReference type="PANTHER" id="PTHR43235:SF1">
    <property type="entry name" value="GLUTAMINE AMIDOTRANSFERASE PB2B2.05-RELATED"/>
    <property type="match status" value="1"/>
</dbReference>
<name>A0A160P9T7_STRLU</name>
<organism evidence="1 2">
    <name type="scientific">Streptomyces laurentii</name>
    <dbReference type="NCBI Taxonomy" id="39478"/>
    <lineage>
        <taxon>Bacteria</taxon>
        <taxon>Bacillati</taxon>
        <taxon>Actinomycetota</taxon>
        <taxon>Actinomycetes</taxon>
        <taxon>Kitasatosporales</taxon>
        <taxon>Streptomycetaceae</taxon>
        <taxon>Streptomyces</taxon>
    </lineage>
</organism>
<dbReference type="PANTHER" id="PTHR43235">
    <property type="entry name" value="GLUTAMINE AMIDOTRANSFERASE PB2B2.05-RELATED"/>
    <property type="match status" value="1"/>
</dbReference>
<dbReference type="Proteomes" id="UP000217676">
    <property type="component" value="Chromosome"/>
</dbReference>